<dbReference type="InterPro" id="IPR023888">
    <property type="entry name" value="SdpC-like"/>
</dbReference>
<keyword evidence="1" id="KW-1133">Transmembrane helix</keyword>
<keyword evidence="1" id="KW-0812">Transmembrane</keyword>
<proteinExistence type="predicted"/>
<keyword evidence="3" id="KW-1185">Reference proteome</keyword>
<feature type="transmembrane region" description="Helical" evidence="1">
    <location>
        <begin position="191"/>
        <end position="224"/>
    </location>
</feature>
<evidence type="ECO:0008006" key="4">
    <source>
        <dbReference type="Google" id="ProtNLM"/>
    </source>
</evidence>
<organism evidence="2 3">
    <name type="scientific">Sphingobacterium siyangense</name>
    <dbReference type="NCBI Taxonomy" id="459529"/>
    <lineage>
        <taxon>Bacteria</taxon>
        <taxon>Pseudomonadati</taxon>
        <taxon>Bacteroidota</taxon>
        <taxon>Sphingobacteriia</taxon>
        <taxon>Sphingobacteriales</taxon>
        <taxon>Sphingobacteriaceae</taxon>
        <taxon>Sphingobacterium</taxon>
    </lineage>
</organism>
<protein>
    <recommendedName>
        <fullName evidence="4">Antimicrobial peptide, SdpC family</fullName>
    </recommendedName>
</protein>
<dbReference type="PROSITE" id="PS51257">
    <property type="entry name" value="PROKAR_LIPOPROTEIN"/>
    <property type="match status" value="1"/>
</dbReference>
<keyword evidence="1" id="KW-0472">Membrane</keyword>
<feature type="transmembrane region" description="Helical" evidence="1">
    <location>
        <begin position="6"/>
        <end position="24"/>
    </location>
</feature>
<evidence type="ECO:0000256" key="1">
    <source>
        <dbReference type="SAM" id="Phobius"/>
    </source>
</evidence>
<dbReference type="Proteomes" id="UP000286402">
    <property type="component" value="Unassembled WGS sequence"/>
</dbReference>
<accession>A0A420G1A4</accession>
<comment type="caution">
    <text evidence="2">The sequence shown here is derived from an EMBL/GenBank/DDBJ whole genome shotgun (WGS) entry which is preliminary data.</text>
</comment>
<dbReference type="Pfam" id="PF26137">
    <property type="entry name" value="Toxin_SdpC"/>
    <property type="match status" value="1"/>
</dbReference>
<dbReference type="EMBL" id="MCAQ01000006">
    <property type="protein sequence ID" value="RKF38943.1"/>
    <property type="molecule type" value="Genomic_DNA"/>
</dbReference>
<dbReference type="AlphaFoldDB" id="A0A420G1A4"/>
<sequence length="256" mass="28752">MKIKQLILITLSVIVGSIIIYSCTKDANEDAKSQYSGEEMFRAIYFLEGNAVNELSSLKPALSQMQKSKSANPDRKRDEFVKEMNNVLISTIKELDKDFFENFKRQVEADDYYAIQLAIGNGARMLRAAGFKSKYAPMFNFLEEVGNKNINLKDEKFKGLDFQKESDVKKFVKILKDDHGIDIDMDQETQLYAVCNFGIACAVALVAVATMAVAAQSVAGLWVYYVYSKVEFWGVVDGNNTDAANEGFIRDVALTF</sequence>
<name>A0A420G1A4_9SPHI</name>
<dbReference type="RefSeq" id="WP_120333793.1">
    <property type="nucleotide sequence ID" value="NZ_JBPFRJ010000018.1"/>
</dbReference>
<reference evidence="2 3" key="1">
    <citation type="submission" date="2016-07" db="EMBL/GenBank/DDBJ databases">
        <title>Genome analysis of Sphingobacterium siyangense T12B17.</title>
        <authorList>
            <person name="Xu D."/>
            <person name="Su Y."/>
            <person name="Zheng S."/>
        </authorList>
    </citation>
    <scope>NUCLEOTIDE SEQUENCE [LARGE SCALE GENOMIC DNA]</scope>
    <source>
        <strain evidence="2 3">T12B17</strain>
    </source>
</reference>
<evidence type="ECO:0000313" key="2">
    <source>
        <dbReference type="EMBL" id="RKF38943.1"/>
    </source>
</evidence>
<evidence type="ECO:0000313" key="3">
    <source>
        <dbReference type="Proteomes" id="UP000286402"/>
    </source>
</evidence>
<gene>
    <name evidence="2" type="ORF">BCY89_26725</name>
</gene>